<evidence type="ECO:0000313" key="3">
    <source>
        <dbReference type="Proteomes" id="UP001500016"/>
    </source>
</evidence>
<feature type="transmembrane region" description="Helical" evidence="1">
    <location>
        <begin position="129"/>
        <end position="151"/>
    </location>
</feature>
<feature type="transmembrane region" description="Helical" evidence="1">
    <location>
        <begin position="255"/>
        <end position="273"/>
    </location>
</feature>
<dbReference type="Proteomes" id="UP001500016">
    <property type="component" value="Unassembled WGS sequence"/>
</dbReference>
<feature type="transmembrane region" description="Helical" evidence="1">
    <location>
        <begin position="285"/>
        <end position="309"/>
    </location>
</feature>
<accession>A0ABN2VP69</accession>
<feature type="transmembrane region" description="Helical" evidence="1">
    <location>
        <begin position="202"/>
        <end position="222"/>
    </location>
</feature>
<reference evidence="2 3" key="1">
    <citation type="journal article" date="2019" name="Int. J. Syst. Evol. Microbiol.">
        <title>The Global Catalogue of Microorganisms (GCM) 10K type strain sequencing project: providing services to taxonomists for standard genome sequencing and annotation.</title>
        <authorList>
            <consortium name="The Broad Institute Genomics Platform"/>
            <consortium name="The Broad Institute Genome Sequencing Center for Infectious Disease"/>
            <person name="Wu L."/>
            <person name="Ma J."/>
        </authorList>
    </citation>
    <scope>NUCLEOTIDE SEQUENCE [LARGE SCALE GENOMIC DNA]</scope>
    <source>
        <strain evidence="2 3">JCM 15478</strain>
    </source>
</reference>
<evidence type="ECO:0000313" key="2">
    <source>
        <dbReference type="EMBL" id="GAA2067455.1"/>
    </source>
</evidence>
<proteinExistence type="predicted"/>
<keyword evidence="3" id="KW-1185">Reference proteome</keyword>
<dbReference type="EMBL" id="BAAAPE010000002">
    <property type="protein sequence ID" value="GAA2067455.1"/>
    <property type="molecule type" value="Genomic_DNA"/>
</dbReference>
<keyword evidence="1" id="KW-1133">Transmembrane helix</keyword>
<sequence length="313" mass="30928">MSGTRSSTGGDHASARLIDAYARGGDGAARGGSGAGPGGAGLAADEVWALESHLEACAECRERLSAAVMAHAPGTAALVGTVWSELEPRVAAEAAAAAGSRSRTRAAARLPGRLSGRLPGRLSGRLSGWLTPAMVPWLAMVVSVTVAALLLDLTGAGLGEASTVLLVAPVLPVFGVAASWSRGLDPAYELTAAAPRAGLDLVLRRTASVLAVVVPALLAGGWATGVMVAQWLLPCLAFTSATLALGGVIGVTRAAVALVAAWAALIAAPTLAAGRTALALSPAGLPVWGLVLALGTGVVLARGGAYAVLGAHR</sequence>
<comment type="caution">
    <text evidence="2">The sequence shown here is derived from an EMBL/GenBank/DDBJ whole genome shotgun (WGS) entry which is preliminary data.</text>
</comment>
<gene>
    <name evidence="2" type="ORF">GCM10009801_14820</name>
</gene>
<feature type="transmembrane region" description="Helical" evidence="1">
    <location>
        <begin position="163"/>
        <end position="181"/>
    </location>
</feature>
<protein>
    <submittedName>
        <fullName evidence="2">Zf-HC2 domain-containing protein</fullName>
    </submittedName>
</protein>
<dbReference type="RefSeq" id="WP_344525275.1">
    <property type="nucleotide sequence ID" value="NZ_BAAAPE010000002.1"/>
</dbReference>
<evidence type="ECO:0000256" key="1">
    <source>
        <dbReference type="SAM" id="Phobius"/>
    </source>
</evidence>
<organism evidence="2 3">
    <name type="scientific">Streptomyces albiaxialis</name>
    <dbReference type="NCBI Taxonomy" id="329523"/>
    <lineage>
        <taxon>Bacteria</taxon>
        <taxon>Bacillati</taxon>
        <taxon>Actinomycetota</taxon>
        <taxon>Actinomycetes</taxon>
        <taxon>Kitasatosporales</taxon>
        <taxon>Streptomycetaceae</taxon>
        <taxon>Streptomyces</taxon>
    </lineage>
</organism>
<name>A0ABN2VP69_9ACTN</name>
<keyword evidence="1" id="KW-0472">Membrane</keyword>
<keyword evidence="1" id="KW-0812">Transmembrane</keyword>
<feature type="transmembrane region" description="Helical" evidence="1">
    <location>
        <begin position="228"/>
        <end position="248"/>
    </location>
</feature>